<protein>
    <recommendedName>
        <fullName evidence="7">Aspartate carbamoyltransferase</fullName>
        <ecNumber evidence="7">2.1.3.2</ecNumber>
    </recommendedName>
    <alternativeName>
        <fullName evidence="7">Aspartate transcarbamylase</fullName>
        <shortName evidence="7">ATCase</shortName>
    </alternativeName>
</protein>
<evidence type="ECO:0000256" key="7">
    <source>
        <dbReference type="HAMAP-Rule" id="MF_00001"/>
    </source>
</evidence>
<evidence type="ECO:0000256" key="5">
    <source>
        <dbReference type="ARBA" id="ARBA00043884"/>
    </source>
</evidence>
<dbReference type="Pfam" id="PF02729">
    <property type="entry name" value="OTCace_N"/>
    <property type="match status" value="1"/>
</dbReference>
<keyword evidence="4 7" id="KW-0665">Pyrimidine biosynthesis</keyword>
<dbReference type="InterPro" id="IPR006131">
    <property type="entry name" value="Asp_carbamoyltransf_Asp/Orn-bd"/>
</dbReference>
<dbReference type="PRINTS" id="PR00100">
    <property type="entry name" value="AOTCASE"/>
</dbReference>
<dbReference type="NCBIfam" id="NF002032">
    <property type="entry name" value="PRK00856.1"/>
    <property type="match status" value="1"/>
</dbReference>
<dbReference type="SUPFAM" id="SSF53671">
    <property type="entry name" value="Aspartate/ornithine carbamoyltransferase"/>
    <property type="match status" value="1"/>
</dbReference>
<comment type="caution">
    <text evidence="10">The sequence shown here is derived from an EMBL/GenBank/DDBJ whole genome shotgun (WGS) entry which is preliminary data.</text>
</comment>
<feature type="binding site" evidence="7">
    <location>
        <position position="163"/>
    </location>
    <ligand>
        <name>L-aspartate</name>
        <dbReference type="ChEBI" id="CHEBI:29991"/>
    </ligand>
</feature>
<accession>A0A0W0XRS4</accession>
<dbReference type="PROSITE" id="PS00097">
    <property type="entry name" value="CARBAMOYLTRANSFERASE"/>
    <property type="match status" value="1"/>
</dbReference>
<evidence type="ECO:0000256" key="1">
    <source>
        <dbReference type="ARBA" id="ARBA00004852"/>
    </source>
</evidence>
<dbReference type="UniPathway" id="UPA00070">
    <property type="reaction ID" value="UER00116"/>
</dbReference>
<dbReference type="PANTHER" id="PTHR45753">
    <property type="entry name" value="ORNITHINE CARBAMOYLTRANSFERASE, MITOCHONDRIAL"/>
    <property type="match status" value="1"/>
</dbReference>
<name>A0A0W0XRS4_9GAMM</name>
<dbReference type="PANTHER" id="PTHR45753:SF6">
    <property type="entry name" value="ASPARTATE CARBAMOYLTRANSFERASE"/>
    <property type="match status" value="1"/>
</dbReference>
<dbReference type="InterPro" id="IPR006132">
    <property type="entry name" value="Asp/Orn_carbamoyltranf_P-bd"/>
</dbReference>
<feature type="binding site" evidence="7">
    <location>
        <position position="49"/>
    </location>
    <ligand>
        <name>carbamoyl phosphate</name>
        <dbReference type="ChEBI" id="CHEBI:58228"/>
    </ligand>
</feature>
<feature type="binding site" evidence="7">
    <location>
        <position position="216"/>
    </location>
    <ligand>
        <name>L-aspartate</name>
        <dbReference type="ChEBI" id="CHEBI:29991"/>
    </ligand>
</feature>
<dbReference type="EC" id="2.1.3.2" evidence="7"/>
<feature type="binding site" evidence="7">
    <location>
        <position position="99"/>
    </location>
    <ligand>
        <name>carbamoyl phosphate</name>
        <dbReference type="ChEBI" id="CHEBI:58228"/>
    </ligand>
</feature>
<dbReference type="AlphaFoldDB" id="A0A0W0XRS4"/>
<organism evidence="10 11">
    <name type="scientific">Legionella rubrilucens</name>
    <dbReference type="NCBI Taxonomy" id="458"/>
    <lineage>
        <taxon>Bacteria</taxon>
        <taxon>Pseudomonadati</taxon>
        <taxon>Pseudomonadota</taxon>
        <taxon>Gammaproteobacteria</taxon>
        <taxon>Legionellales</taxon>
        <taxon>Legionellaceae</taxon>
        <taxon>Legionella</taxon>
    </lineage>
</organism>
<dbReference type="PRINTS" id="PR00101">
    <property type="entry name" value="ATCASE"/>
</dbReference>
<dbReference type="RefSeq" id="WP_058531974.1">
    <property type="nucleotide sequence ID" value="NZ_CAAAIN010000002.1"/>
</dbReference>
<evidence type="ECO:0000313" key="11">
    <source>
        <dbReference type="Proteomes" id="UP000054608"/>
    </source>
</evidence>
<dbReference type="GO" id="GO:0006207">
    <property type="term" value="P:'de novo' pyrimidine nucleobase biosynthetic process"/>
    <property type="evidence" value="ECO:0007669"/>
    <property type="project" value="InterPro"/>
</dbReference>
<dbReference type="GO" id="GO:0004070">
    <property type="term" value="F:aspartate carbamoyltransferase activity"/>
    <property type="evidence" value="ECO:0007669"/>
    <property type="project" value="UniProtKB-UniRule"/>
</dbReference>
<feature type="domain" description="Aspartate/ornithine carbamoyltransferase Asp/Orn-binding" evidence="8">
    <location>
        <begin position="149"/>
        <end position="294"/>
    </location>
</feature>
<dbReference type="InterPro" id="IPR002082">
    <property type="entry name" value="Asp_carbamoyltransf"/>
</dbReference>
<reference evidence="10 11" key="1">
    <citation type="submission" date="2015-11" db="EMBL/GenBank/DDBJ databases">
        <title>Genomic analysis of 38 Legionella species identifies large and diverse effector repertoires.</title>
        <authorList>
            <person name="Burstein D."/>
            <person name="Amaro F."/>
            <person name="Zusman T."/>
            <person name="Lifshitz Z."/>
            <person name="Cohen O."/>
            <person name="Gilbert J.A."/>
            <person name="Pupko T."/>
            <person name="Shuman H.A."/>
            <person name="Segal G."/>
        </authorList>
    </citation>
    <scope>NUCLEOTIDE SEQUENCE [LARGE SCALE GENOMIC DNA]</scope>
    <source>
        <strain evidence="10 11">WA-270A-C2</strain>
    </source>
</reference>
<comment type="function">
    <text evidence="5 7">Catalyzes the condensation of carbamoyl phosphate and aspartate to form carbamoyl aspartate and inorganic phosphate, the committed step in the de novo pyrimidine nucleotide biosynthesis pathway.</text>
</comment>
<dbReference type="STRING" id="458.Lrub_1981"/>
<evidence type="ECO:0000256" key="3">
    <source>
        <dbReference type="ARBA" id="ARBA00022679"/>
    </source>
</evidence>
<dbReference type="GO" id="GO:0005829">
    <property type="term" value="C:cytosol"/>
    <property type="evidence" value="ECO:0007669"/>
    <property type="project" value="TreeGrafter"/>
</dbReference>
<proteinExistence type="inferred from homology"/>
<dbReference type="GO" id="GO:0006520">
    <property type="term" value="P:amino acid metabolic process"/>
    <property type="evidence" value="ECO:0007669"/>
    <property type="project" value="InterPro"/>
</dbReference>
<feature type="binding site" evidence="7">
    <location>
        <position position="133"/>
    </location>
    <ligand>
        <name>carbamoyl phosphate</name>
        <dbReference type="ChEBI" id="CHEBI:58228"/>
    </ligand>
</feature>
<feature type="binding site" evidence="7">
    <location>
        <position position="77"/>
    </location>
    <ligand>
        <name>L-aspartate</name>
        <dbReference type="ChEBI" id="CHEBI:29991"/>
    </ligand>
</feature>
<evidence type="ECO:0000256" key="6">
    <source>
        <dbReference type="ARBA" id="ARBA00048859"/>
    </source>
</evidence>
<keyword evidence="11" id="KW-1185">Reference proteome</keyword>
<dbReference type="HAMAP" id="MF_00001">
    <property type="entry name" value="Asp_carb_tr"/>
    <property type="match status" value="1"/>
</dbReference>
<keyword evidence="3 7" id="KW-0808">Transferase</keyword>
<evidence type="ECO:0000259" key="8">
    <source>
        <dbReference type="Pfam" id="PF00185"/>
    </source>
</evidence>
<evidence type="ECO:0000256" key="4">
    <source>
        <dbReference type="ARBA" id="ARBA00022975"/>
    </source>
</evidence>
<comment type="catalytic activity">
    <reaction evidence="6 7">
        <text>carbamoyl phosphate + L-aspartate = N-carbamoyl-L-aspartate + phosphate + H(+)</text>
        <dbReference type="Rhea" id="RHEA:20013"/>
        <dbReference type="ChEBI" id="CHEBI:15378"/>
        <dbReference type="ChEBI" id="CHEBI:29991"/>
        <dbReference type="ChEBI" id="CHEBI:32814"/>
        <dbReference type="ChEBI" id="CHEBI:43474"/>
        <dbReference type="ChEBI" id="CHEBI:58228"/>
        <dbReference type="EC" id="2.1.3.2"/>
    </reaction>
</comment>
<evidence type="ECO:0000256" key="2">
    <source>
        <dbReference type="ARBA" id="ARBA00008896"/>
    </source>
</evidence>
<dbReference type="EMBL" id="LNYT01000020">
    <property type="protein sequence ID" value="KTD47059.1"/>
    <property type="molecule type" value="Genomic_DNA"/>
</dbReference>
<feature type="binding site" evidence="7">
    <location>
        <position position="50"/>
    </location>
    <ligand>
        <name>carbamoyl phosphate</name>
        <dbReference type="ChEBI" id="CHEBI:58228"/>
    </ligand>
</feature>
<comment type="subunit">
    <text evidence="7">Heterododecamer (2C3:3R2) of six catalytic PyrB chains organized as two trimers (C3), and six regulatory PyrI chains organized as three dimers (R2).</text>
</comment>
<dbReference type="Pfam" id="PF00185">
    <property type="entry name" value="OTCace"/>
    <property type="match status" value="1"/>
</dbReference>
<dbReference type="GO" id="GO:0044205">
    <property type="term" value="P:'de novo' UMP biosynthetic process"/>
    <property type="evidence" value="ECO:0007669"/>
    <property type="project" value="UniProtKB-UniRule"/>
</dbReference>
<evidence type="ECO:0000259" key="9">
    <source>
        <dbReference type="Pfam" id="PF02729"/>
    </source>
</evidence>
<sequence>MNHFLDINQLSTADVEALLQRAFQFKKQGQFPDYSSHALANLFYENSTRTRISFELAAKRLGVTVVNLDLQSSSVSKGESIEDTIKTLSAMDINLFVIRHTQEGLQEALAQQLQDSPVQIINAGDGKHAHPTQAMLDWMTIAEKKKDLKQLKIAVVGNLRHSRVANSLQALCKLMGVGELMLVAPEIWQPEEVHYGRLTESLREGISGADVVMCLRVQRERLGKKEHMDLSTYHHFFTLTQERLALAKPDAIVMHPGPINRGVEIESEVADGPQSVILEQVHNGVFMRMAIIESLIQKQIGLKAAN</sequence>
<comment type="pathway">
    <text evidence="1 7">Pyrimidine metabolism; UMP biosynthesis via de novo pathway; (S)-dihydroorotate from bicarbonate: step 2/3.</text>
</comment>
<feature type="binding site" evidence="7">
    <location>
        <position position="257"/>
    </location>
    <ligand>
        <name>carbamoyl phosphate</name>
        <dbReference type="ChEBI" id="CHEBI:58228"/>
    </ligand>
</feature>
<dbReference type="OrthoDB" id="9774690at2"/>
<gene>
    <name evidence="7 10" type="primary">pyrB</name>
    <name evidence="10" type="ORF">Lrub_1981</name>
</gene>
<dbReference type="InterPro" id="IPR006130">
    <property type="entry name" value="Asp/Orn_carbamoylTrfase"/>
</dbReference>
<evidence type="ECO:0000313" key="10">
    <source>
        <dbReference type="EMBL" id="KTD47059.1"/>
    </source>
</evidence>
<dbReference type="NCBIfam" id="TIGR00670">
    <property type="entry name" value="asp_carb_tr"/>
    <property type="match status" value="1"/>
</dbReference>
<dbReference type="Proteomes" id="UP000054608">
    <property type="component" value="Unassembled WGS sequence"/>
</dbReference>
<feature type="binding site" evidence="7">
    <location>
        <position position="130"/>
    </location>
    <ligand>
        <name>carbamoyl phosphate</name>
        <dbReference type="ChEBI" id="CHEBI:58228"/>
    </ligand>
</feature>
<comment type="similarity">
    <text evidence="2 7">Belongs to the aspartate/ornithine carbamoyltransferase superfamily. ATCase family.</text>
</comment>
<dbReference type="PATRIC" id="fig|458.5.peg.2068"/>
<dbReference type="Gene3D" id="3.40.50.1370">
    <property type="entry name" value="Aspartate/ornithine carbamoyltransferase"/>
    <property type="match status" value="2"/>
</dbReference>
<dbReference type="GO" id="GO:0016597">
    <property type="term" value="F:amino acid binding"/>
    <property type="evidence" value="ECO:0007669"/>
    <property type="project" value="InterPro"/>
</dbReference>
<feature type="binding site" evidence="7">
    <location>
        <position position="258"/>
    </location>
    <ligand>
        <name>carbamoyl phosphate</name>
        <dbReference type="ChEBI" id="CHEBI:58228"/>
    </ligand>
</feature>
<feature type="domain" description="Aspartate/ornithine carbamoyltransferase carbamoyl-P binding" evidence="9">
    <location>
        <begin position="3"/>
        <end position="143"/>
    </location>
</feature>
<dbReference type="InterPro" id="IPR036901">
    <property type="entry name" value="Asp/Orn_carbamoylTrfase_sf"/>
</dbReference>